<protein>
    <recommendedName>
        <fullName evidence="5">UPF0182 protein ACFSCY_29245</fullName>
    </recommendedName>
</protein>
<dbReference type="RefSeq" id="WP_343985488.1">
    <property type="nucleotide sequence ID" value="NZ_BAAAJG010000026.1"/>
</dbReference>
<keyword evidence="8" id="KW-1185">Reference proteome</keyword>
<keyword evidence="2 5" id="KW-0812">Transmembrane</keyword>
<dbReference type="EMBL" id="JBHUCP010000025">
    <property type="protein sequence ID" value="MFD1533519.1"/>
    <property type="molecule type" value="Genomic_DNA"/>
</dbReference>
<comment type="caution">
    <text evidence="7">The sequence shown here is derived from an EMBL/GenBank/DDBJ whole genome shotgun (WGS) entry which is preliminary data.</text>
</comment>
<feature type="transmembrane region" description="Helical" evidence="5">
    <location>
        <begin position="110"/>
        <end position="129"/>
    </location>
</feature>
<feature type="transmembrane region" description="Helical" evidence="5">
    <location>
        <begin position="258"/>
        <end position="276"/>
    </location>
</feature>
<evidence type="ECO:0000313" key="8">
    <source>
        <dbReference type="Proteomes" id="UP001597145"/>
    </source>
</evidence>
<keyword evidence="4 5" id="KW-0472">Membrane</keyword>
<evidence type="ECO:0000256" key="6">
    <source>
        <dbReference type="SAM" id="MobiDB-lite"/>
    </source>
</evidence>
<feature type="region of interest" description="Disordered" evidence="6">
    <location>
        <begin position="898"/>
        <end position="931"/>
    </location>
</feature>
<feature type="transmembrane region" description="Helical" evidence="5">
    <location>
        <begin position="61"/>
        <end position="83"/>
    </location>
</feature>
<evidence type="ECO:0000256" key="5">
    <source>
        <dbReference type="HAMAP-Rule" id="MF_01600"/>
    </source>
</evidence>
<gene>
    <name evidence="7" type="ORF">ACFSCY_29245</name>
</gene>
<dbReference type="Pfam" id="PF03699">
    <property type="entry name" value="UPF0182"/>
    <property type="match status" value="1"/>
</dbReference>
<feature type="compositionally biased region" description="Low complexity" evidence="6">
    <location>
        <begin position="921"/>
        <end position="931"/>
    </location>
</feature>
<sequence>MRPPVGAPSLSRRTRILLVVAGILVLLLLGGSRLINFYVDWLWFGEVGFRGVFTTVLFTQILQFLIVALLVGGLVALSMWIAYRSRPVFVPVSGPEDPIARYRTLIIQRLRLFAIVPSVLVGVIAGLAAQGDWQTVQQFLNSTPFGVTDPEFGIDVSFYAFQLPFYRYVLDWLFVAVAISFVVSLITHYIFGGIRLTGRAGQVSAAARAQLAILAGVFVLLKAVAYYLDRYELLYSNRSNIFTGATYTDLNAVMPAKLILLFISLICAAAFFAAVFRRNLQLPAIATVLLVLSSVLIGAAWPQVLQQFVVAPNANEREAVPIERNIAATRQAFGIGQDKVTEVPFTGTSEVSPAEVRADTATVPNIRLLDPAKLSATFTQLQQRRTFYGFPQRLDIDRYTVSGSEQDYIVALRELNSAGLTGNQTDWINRRLVYTHGNGMVVAPANRVNAVLDDEGGQGGLPDFTSIDISNSNSPSIPDSLRVTEPRIYYGELIDGYSIVGADPGGQAREYDSDTASYTYTGRGGVSLGNVVNRLVFSLFYGERNILFNNSINDNSKIMYVRDPRDRVQAVAPWLTTDTDPYPAVVNGRIQWIVDGYTTLQNYPYAERMALGQATADALQPLQRQQQRDQEVSYLRNSVKATVDAYDGTVTLYAFDESDPVLQTWMKTFPGTVQPASAISDQLRAHFRYPEDLFKVQRELLTRYHVDNPIEFYGNVSFWDVPSDPTVQGASSSGGAPQPPYYVLAGQPAPNGGTTATPNFQLTSALVFRNRDILSAYMSASSDPQTYGQITVLQLPPDTQTLGPQQVQTQFVGSPDVSANLGLLSRGGQSTIDYGNLLTLPVAGGLLYVEPVYIERANQQSSYPQLARVLVFYNGRVGYNANLSAALDQVFGPGAGAGATQVPGGRTPAPSQAGVSPPTAASPGAASPGAANPQAAAAAAAIQSAINNLRAAQQQGNFTAQGQALQALDQAVQQFQQANGQAPATGAPPPPAPPGTPGG</sequence>
<evidence type="ECO:0000256" key="4">
    <source>
        <dbReference type="ARBA" id="ARBA00023136"/>
    </source>
</evidence>
<feature type="transmembrane region" description="Helical" evidence="5">
    <location>
        <begin position="283"/>
        <end position="301"/>
    </location>
</feature>
<feature type="compositionally biased region" description="Pro residues" evidence="6">
    <location>
        <begin position="986"/>
        <end position="999"/>
    </location>
</feature>
<comment type="subcellular location">
    <subcellularLocation>
        <location evidence="5">Cell membrane</location>
        <topology evidence="5">Multi-pass membrane protein</topology>
    </subcellularLocation>
</comment>
<evidence type="ECO:0000256" key="3">
    <source>
        <dbReference type="ARBA" id="ARBA00022989"/>
    </source>
</evidence>
<dbReference type="HAMAP" id="MF_01600">
    <property type="entry name" value="UPF0182"/>
    <property type="match status" value="1"/>
</dbReference>
<organism evidence="7 8">
    <name type="scientific">Pseudonocardia aurantiaca</name>
    <dbReference type="NCBI Taxonomy" id="75290"/>
    <lineage>
        <taxon>Bacteria</taxon>
        <taxon>Bacillati</taxon>
        <taxon>Actinomycetota</taxon>
        <taxon>Actinomycetes</taxon>
        <taxon>Pseudonocardiales</taxon>
        <taxon>Pseudonocardiaceae</taxon>
        <taxon>Pseudonocardia</taxon>
    </lineage>
</organism>
<dbReference type="PANTHER" id="PTHR39344:SF1">
    <property type="entry name" value="UPF0182 PROTEIN SLL1060"/>
    <property type="match status" value="1"/>
</dbReference>
<name>A0ABW4FTW1_9PSEU</name>
<keyword evidence="1 5" id="KW-1003">Cell membrane</keyword>
<evidence type="ECO:0000256" key="2">
    <source>
        <dbReference type="ARBA" id="ARBA00022692"/>
    </source>
</evidence>
<keyword evidence="3 5" id="KW-1133">Transmembrane helix</keyword>
<dbReference type="PANTHER" id="PTHR39344">
    <property type="entry name" value="UPF0182 PROTEIN SLL1060"/>
    <property type="match status" value="1"/>
</dbReference>
<feature type="transmembrane region" description="Helical" evidence="5">
    <location>
        <begin position="172"/>
        <end position="191"/>
    </location>
</feature>
<accession>A0ABW4FTW1</accession>
<proteinExistence type="inferred from homology"/>
<comment type="caution">
    <text evidence="5">Lacks conserved residue(s) required for the propagation of feature annotation.</text>
</comment>
<dbReference type="InterPro" id="IPR005372">
    <property type="entry name" value="UPF0182"/>
</dbReference>
<evidence type="ECO:0000313" key="7">
    <source>
        <dbReference type="EMBL" id="MFD1533519.1"/>
    </source>
</evidence>
<dbReference type="NCBIfam" id="NF000825">
    <property type="entry name" value="PRK00068.1"/>
    <property type="match status" value="1"/>
</dbReference>
<comment type="similarity">
    <text evidence="5">Belongs to the UPF0182 family.</text>
</comment>
<evidence type="ECO:0000256" key="1">
    <source>
        <dbReference type="ARBA" id="ARBA00022475"/>
    </source>
</evidence>
<feature type="compositionally biased region" description="Low complexity" evidence="6">
    <location>
        <begin position="976"/>
        <end position="985"/>
    </location>
</feature>
<feature type="region of interest" description="Disordered" evidence="6">
    <location>
        <begin position="976"/>
        <end position="999"/>
    </location>
</feature>
<feature type="transmembrane region" description="Helical" evidence="5">
    <location>
        <begin position="211"/>
        <end position="228"/>
    </location>
</feature>
<dbReference type="Proteomes" id="UP001597145">
    <property type="component" value="Unassembled WGS sequence"/>
</dbReference>
<dbReference type="NCBIfam" id="NF009097">
    <property type="entry name" value="PRK12438.1"/>
    <property type="match status" value="1"/>
</dbReference>
<reference evidence="8" key="1">
    <citation type="journal article" date="2019" name="Int. J. Syst. Evol. Microbiol.">
        <title>The Global Catalogue of Microorganisms (GCM) 10K type strain sequencing project: providing services to taxonomists for standard genome sequencing and annotation.</title>
        <authorList>
            <consortium name="The Broad Institute Genomics Platform"/>
            <consortium name="The Broad Institute Genome Sequencing Center for Infectious Disease"/>
            <person name="Wu L."/>
            <person name="Ma J."/>
        </authorList>
    </citation>
    <scope>NUCLEOTIDE SEQUENCE [LARGE SCALE GENOMIC DNA]</scope>
    <source>
        <strain evidence="8">JCM 12165</strain>
    </source>
</reference>